<sequence length="104" mass="11591">MVAAYNAVMEGRMSANRAAQYYKVNKKSLLRQTSGEIPINAHVGKGTVLSPIHEAELVGCIKLMADWGWGLTSDEVKNSVQDFVNHSKIETPFVNRQTGRDWLD</sequence>
<gene>
    <name evidence="2" type="ORF">RRG08_004391</name>
</gene>
<dbReference type="SUPFAM" id="SSF46689">
    <property type="entry name" value="Homeodomain-like"/>
    <property type="match status" value="1"/>
</dbReference>
<dbReference type="InterPro" id="IPR007889">
    <property type="entry name" value="HTH_Psq"/>
</dbReference>
<feature type="domain" description="HTH psq-type" evidence="1">
    <location>
        <begin position="1"/>
        <end position="32"/>
    </location>
</feature>
<accession>A0AAE1DB64</accession>
<keyword evidence="3" id="KW-1185">Reference proteome</keyword>
<name>A0AAE1DB64_9GAST</name>
<protein>
    <recommendedName>
        <fullName evidence="1">HTH psq-type domain-containing protein</fullName>
    </recommendedName>
</protein>
<dbReference type="Pfam" id="PF05225">
    <property type="entry name" value="HTH_psq"/>
    <property type="match status" value="1"/>
</dbReference>
<reference evidence="2" key="1">
    <citation type="journal article" date="2023" name="G3 (Bethesda)">
        <title>A reference genome for the long-term kleptoplast-retaining sea slug Elysia crispata morphotype clarki.</title>
        <authorList>
            <person name="Eastman K.E."/>
            <person name="Pendleton A.L."/>
            <person name="Shaikh M.A."/>
            <person name="Suttiyut T."/>
            <person name="Ogas R."/>
            <person name="Tomko P."/>
            <person name="Gavelis G."/>
            <person name="Widhalm J.R."/>
            <person name="Wisecaver J.H."/>
        </authorList>
    </citation>
    <scope>NUCLEOTIDE SEQUENCE</scope>
    <source>
        <strain evidence="2">ECLA1</strain>
    </source>
</reference>
<comment type="caution">
    <text evidence="2">The sequence shown here is derived from an EMBL/GenBank/DDBJ whole genome shotgun (WGS) entry which is preliminary data.</text>
</comment>
<evidence type="ECO:0000313" key="2">
    <source>
        <dbReference type="EMBL" id="KAK3764027.1"/>
    </source>
</evidence>
<dbReference type="InterPro" id="IPR009057">
    <property type="entry name" value="Homeodomain-like_sf"/>
</dbReference>
<dbReference type="Proteomes" id="UP001283361">
    <property type="component" value="Unassembled WGS sequence"/>
</dbReference>
<dbReference type="EMBL" id="JAWDGP010004477">
    <property type="protein sequence ID" value="KAK3764027.1"/>
    <property type="molecule type" value="Genomic_DNA"/>
</dbReference>
<evidence type="ECO:0000313" key="3">
    <source>
        <dbReference type="Proteomes" id="UP001283361"/>
    </source>
</evidence>
<organism evidence="2 3">
    <name type="scientific">Elysia crispata</name>
    <name type="common">lettuce slug</name>
    <dbReference type="NCBI Taxonomy" id="231223"/>
    <lineage>
        <taxon>Eukaryota</taxon>
        <taxon>Metazoa</taxon>
        <taxon>Spiralia</taxon>
        <taxon>Lophotrochozoa</taxon>
        <taxon>Mollusca</taxon>
        <taxon>Gastropoda</taxon>
        <taxon>Heterobranchia</taxon>
        <taxon>Euthyneura</taxon>
        <taxon>Panpulmonata</taxon>
        <taxon>Sacoglossa</taxon>
        <taxon>Placobranchoidea</taxon>
        <taxon>Plakobranchidae</taxon>
        <taxon>Elysia</taxon>
    </lineage>
</organism>
<dbReference type="AlphaFoldDB" id="A0AAE1DB64"/>
<dbReference type="GO" id="GO:0003677">
    <property type="term" value="F:DNA binding"/>
    <property type="evidence" value="ECO:0007669"/>
    <property type="project" value="InterPro"/>
</dbReference>
<evidence type="ECO:0000259" key="1">
    <source>
        <dbReference type="Pfam" id="PF05225"/>
    </source>
</evidence>
<proteinExistence type="predicted"/>